<dbReference type="GO" id="GO:0045324">
    <property type="term" value="P:late endosome to vacuole transport"/>
    <property type="evidence" value="ECO:0007669"/>
    <property type="project" value="TreeGrafter"/>
</dbReference>
<organism evidence="8 9">
    <name type="scientific">Papiliotrema laurentii</name>
    <name type="common">Cryptococcus laurentii</name>
    <dbReference type="NCBI Taxonomy" id="5418"/>
    <lineage>
        <taxon>Eukaryota</taxon>
        <taxon>Fungi</taxon>
        <taxon>Dikarya</taxon>
        <taxon>Basidiomycota</taxon>
        <taxon>Agaricomycotina</taxon>
        <taxon>Tremellomycetes</taxon>
        <taxon>Tremellales</taxon>
        <taxon>Rhynchogastremaceae</taxon>
        <taxon>Papiliotrema</taxon>
    </lineage>
</organism>
<evidence type="ECO:0000259" key="6">
    <source>
        <dbReference type="Pfam" id="PF25036"/>
    </source>
</evidence>
<reference evidence="8" key="1">
    <citation type="submission" date="2023-02" db="EMBL/GenBank/DDBJ databases">
        <title>Identification and recombinant expression of a fungal hydrolase from Papiliotrema laurentii that hydrolyzes apple cutin and clears colloidal polyester polyurethane.</title>
        <authorList>
            <consortium name="DOE Joint Genome Institute"/>
            <person name="Roman V.A."/>
            <person name="Bojanowski C."/>
            <person name="Crable B.R."/>
            <person name="Wagner D.N."/>
            <person name="Hung C.S."/>
            <person name="Nadeau L.J."/>
            <person name="Schratz L."/>
            <person name="Haridas S."/>
            <person name="Pangilinan J."/>
            <person name="Lipzen A."/>
            <person name="Na H."/>
            <person name="Yan M."/>
            <person name="Ng V."/>
            <person name="Grigoriev I.V."/>
            <person name="Spatafora J.W."/>
            <person name="Barlow D."/>
            <person name="Biffinger J."/>
            <person name="Kelley-Loughnane N."/>
            <person name="Varaljay V.A."/>
            <person name="Crookes-Goodson W.J."/>
        </authorList>
    </citation>
    <scope>NUCLEOTIDE SEQUENCE</scope>
    <source>
        <strain evidence="8">5307AH</strain>
    </source>
</reference>
<protein>
    <recommendedName>
        <fullName evidence="10">Vacuolar protein sorting-associated protein</fullName>
    </recommendedName>
</protein>
<dbReference type="Pfam" id="PF12624">
    <property type="entry name" value="VPS13_N"/>
    <property type="match status" value="1"/>
</dbReference>
<dbReference type="GO" id="GO:0007005">
    <property type="term" value="P:mitochondrion organization"/>
    <property type="evidence" value="ECO:0007669"/>
    <property type="project" value="TreeGrafter"/>
</dbReference>
<dbReference type="InterPro" id="IPR056748">
    <property type="entry name" value="VPS13-like_C"/>
</dbReference>
<dbReference type="Pfam" id="PF25037">
    <property type="entry name" value="VPS13_C"/>
    <property type="match status" value="1"/>
</dbReference>
<sequence length="3165" mass="352180">MQALKDIALRLINVYVGPYVDNLNEKDLNVSFFSGNFDYTGLHLKKSVLERFGLPVEIVAGDIGKLSIKIPWGAMKDSPCRVEIDDVYILARAKPQGKVNPEEDERMEQAGKQDRLRSAEAVDNAATQVGTKGQTDEAKQTYFGAIVTKVVDNLQIHVKNIHIRYEDGTSTPEHPFAAGITLTEFTAVSTDANWLEAYIKDSLHGVHKLVKLGALSVYFDTDTGSLDKGPKDREGTLDALKSMLAGSPTHQYILKPVTGEARVIMNKHMTNETPKIDAQVMFDEIGVVFDRDQYRDALSMVDVFHFYRRTHQYHRFRPSEEEFKKNPARARLRFALNAISSEIHEKHRRWTWAYIAERRDTRRRYVDLYVKKLALPEGRSLPAEDDAALADIERAATYEDIRFFRSVARAQARKDAATRRKMEAEQRKNQPQRQTWGEWLWGVPKEGDEGSGMTEEERKELDDIIDYDASAVATIGSIPRDFMKARISAKLNKGSFSLRTDPHGKTTDIIALVFDSFSADALQLTDSVTGKIALGGFRVYDGTLPGSLYPQIVRVKDIESASGSSNGPSRQTSLDVGGTDGALAEISDGMDKDADKDPFFVMELEQNPLDGHADSAVTVRMRHLEIIYHKGYVEAVVAFFKPPASQLESISALLDAAGQTLDGIRKETRAGLEYALEQHKTVDIKVDMNAPIIIIPMDVKVKDSQALVLDAGHIAVESKLADQEKLKEVHSKRGRQYNDEDYQQLADLMYDKLSLRLESTQLLMGPNIEACMKAIESPHEENQTDLHILERINMSFSVQNAIVNASSLTRFKIAGELPELQVNFSDRKYKTLMRFIDVAVPKFGEDDPHTEAPQIIPASTRPSFRKPKIEEYNLEDTHSILSHQTAEREEREDDESSVEGKGQDQFYEARDDTTDSQRSELQQVSFEFSFSVGKLQASLFKSTSPTSEKALAVALLEGFGLTFASRKFDMSVDLFLRSVTLGMIEQGELRKPLLSSAHDGRGNTDLKLIQVKYTKVQKDSPEFMTVHEGVDQSIDAELSTFNITVAPEPILSLYDFIMTTFVPHDDAQPVSTERDKDGLAVQNGEVEAKSTDKIRLRVKLTSVQVSLENNEVRFALLALPAVDVAILLRSGTMRIGARLGNISLEDLSEEVVAAPSFKKLLTIEGEELADFSYETFDPTDHETFPGYNSSVHLRAGSLKFTFMQKPIRDLYVFALKFARMKAIYDAASQAAVQRASEVTRMHYDVVVKTPIIVLPRDGIASTDVLILRLGEISAKNEYLGDPNDTSTIKASIRGINVGSEITVGDKMASLQMIDDVAITADIRQIGERDHQEVKESADTEVTTDMSDVKLSLTQRQYGLLMDVMDVLPRALSGINDDELSPESLPETPADSSFSPTPVTAETPTESGVNLEPELAVVRKEDIRASLDFVFSVGSIALELYTGEAIQEADLAKHSIARFALTQMHVGLKQLSSGAMEAEFSLRALSFSNTRAGSSVFRDIIPPAEHAGKQVMLQYTMPGGNDQSAIAIVTIDSPRFILAVDPLAALLEFAMSPFKKTVEEAQQPEAPAEIQVEEGPTNKGSLALRVEIIDATVIVLANDSDPRSQAIQLNIKEVLLSRQSVLALKVDKLGMSFGRMDRPSDRVKFLDELNVALSLDTRQKGSQQMTSFDVDIPDPVVFRASYSNIMLITDIINKATAAASRALAPEDEKAVPVRDRRASLITEASTTAPTTSVAVVPTKSTRRRSSVSKSRRGSLDKSKVLVSREELKARINGFQFVLVGDLQELPFVHVSTNEFNIVVNDWSGDLRMGTSITTSIRYFNLTNSHFEPLMDPWKFDLSVNRTSAGPGVNPLSCRLSAAERLEINLTSAFISLAITTATVWSKESERIKEGRGNDAPFKIRNRTGLSMMIWPEPQDLTKEIKKNAAKTLDDGAEVPWRFEDRKATRDNVSAVRHNSLGVKLEKCPWTEPLRGISVDREGEQVLNLRPKTDKVSHQIMCEIRLEQNIKVITFRSTLNIDNKTSHPIEMIVVDTHGKALGGAMKINPGESCPLPLTAVYDGRFRLRPLKGFGFDYGWSSMIHWTNLMKRPIRAISCKPMTTGGTAFYFQAQANIEDTPTAKVYPRMSVTLRAPIEIENLLPYNIKYRIHDKNSGLSSSEFLVKGGAFPVHTVELSHLILLSIAPEDTNLKHSDYAIINTDDVELPIEDHFHLPDDNGLKLMLKLHYFTYPNSGGAFKVQVYSPYIFMNKTGLPFDLAAKTWTGGQKAVAGSGLFAEDHKRDAPTPFMFGYPNEDRRNRLFLKVDDSKWSKPLSFETVAADMQIVMPHPDGNSDYFVGLSYAEGLGKYKLTKVITIAPRFLVKNSFEHEIHIRQPGSEKVIALAPGERVPLHQLRSRSPPHLAIILPGSSPKTGWSAPFSIADIGRTNLVLKREGNREKTYLMRVETHIEGSSIFIYISRETDPWPLRLQNDTNYQLSFKQVDKDGQQPDERCKRIVLDPHSVKGYTWDCPTDLNKRIQLYLHRPQGAESQPVGRPVDMMAIGVQPPVKLRPMTSNQQSVTLSMDIQAEGNSQLLVISPYNEDTSVYKPARNGPGGLSRSDSVESLVTSSFETVAVSEKPTLSIVIELEGIGISVITKKPDELMYLSLRGLKLGYSDFPQYYDAFVDCKWIQIDNQLFGGLFPIILYPTVVPKDGKELESHPTLQASVAVLKDRAHGVWFIKYATILLQAMTIELDEDFLFALMDFAKFKDAAWKEPTQDILIEHPKDIPEPDIAGGQADIFFEALQLQPMALELSFMRTDRVNVDEKVSTRNPLYFALNALTMTLGNVNAAPVNFRALFLENSRLSMPSLVERIQLHYQEQFMAQIYRVLGSADFLGNPVGLFNNISSGFSDIFYEPYQGIVMHGNKDIGLGIARGATSFAKKTVFGITDSMTKFTGAIGKGLSAATLDAEYQSKRRMTQRRNKPKHALYGVAAGASAFADSVTSAFEGVAQMPLNGAEQGGAAGFAKGVGKGFVGLFTKPAVGVMDFLSASTEGIRNTTTVFDQNDLDRVRLPRFISADGVLRPFSPREALGQSWLKEVNAGQFFNDQYIAHLDIPGDDSVSILSNKRILHIQLRKLRMLWEVPFSELASLSLESSGIALYSRDGKPGPFLPIPEKQGREWYFRHIGR</sequence>
<feature type="region of interest" description="Disordered" evidence="4">
    <location>
        <begin position="1374"/>
        <end position="1407"/>
    </location>
</feature>
<feature type="domain" description="Vacuolar protein sorting-associated protein 13 VPS13 adaptor binding" evidence="6">
    <location>
        <begin position="1943"/>
        <end position="2508"/>
    </location>
</feature>
<evidence type="ECO:0000313" key="9">
    <source>
        <dbReference type="Proteomes" id="UP001182556"/>
    </source>
</evidence>
<name>A0AAD9FV44_PAPLA</name>
<evidence type="ECO:0000256" key="2">
    <source>
        <dbReference type="ARBA" id="ARBA00022448"/>
    </source>
</evidence>
<dbReference type="InterPro" id="IPR026847">
    <property type="entry name" value="VPS13"/>
</dbReference>
<dbReference type="Proteomes" id="UP001182556">
    <property type="component" value="Unassembled WGS sequence"/>
</dbReference>
<proteinExistence type="inferred from homology"/>
<keyword evidence="2" id="KW-0813">Transport</keyword>
<feature type="compositionally biased region" description="Polar residues" evidence="4">
    <location>
        <begin position="561"/>
        <end position="574"/>
    </location>
</feature>
<evidence type="ECO:0000256" key="4">
    <source>
        <dbReference type="SAM" id="MobiDB-lite"/>
    </source>
</evidence>
<dbReference type="EMBL" id="JAODAN010000002">
    <property type="protein sequence ID" value="KAK1926792.1"/>
    <property type="molecule type" value="Genomic_DNA"/>
</dbReference>
<feature type="compositionally biased region" description="Polar residues" evidence="4">
    <location>
        <begin position="1389"/>
        <end position="1407"/>
    </location>
</feature>
<evidence type="ECO:0008006" key="10">
    <source>
        <dbReference type="Google" id="ProtNLM"/>
    </source>
</evidence>
<feature type="domain" description="Intermembrane lipid transfer protein VPS13-like C-terminal" evidence="7">
    <location>
        <begin position="3047"/>
        <end position="3152"/>
    </location>
</feature>
<comment type="similarity">
    <text evidence="1">Belongs to the VPS13 family.</text>
</comment>
<dbReference type="InterPro" id="IPR026854">
    <property type="entry name" value="VPS13_N"/>
</dbReference>
<dbReference type="PANTHER" id="PTHR16166:SF93">
    <property type="entry name" value="INTERMEMBRANE LIPID TRANSFER PROTEIN VPS13"/>
    <property type="match status" value="1"/>
</dbReference>
<dbReference type="GO" id="GO:0006623">
    <property type="term" value="P:protein targeting to vacuole"/>
    <property type="evidence" value="ECO:0007669"/>
    <property type="project" value="TreeGrafter"/>
</dbReference>
<feature type="region of interest" description="Disordered" evidence="4">
    <location>
        <begin position="875"/>
        <end position="915"/>
    </location>
</feature>
<feature type="region of interest" description="Disordered" evidence="4">
    <location>
        <begin position="559"/>
        <end position="578"/>
    </location>
</feature>
<dbReference type="InterPro" id="IPR009543">
    <property type="entry name" value="VPS13_VAB"/>
</dbReference>
<dbReference type="Pfam" id="PF25036">
    <property type="entry name" value="VPS13_VAB"/>
    <property type="match status" value="1"/>
</dbReference>
<evidence type="ECO:0000259" key="7">
    <source>
        <dbReference type="Pfam" id="PF25037"/>
    </source>
</evidence>
<feature type="domain" description="Chorein N-terminal" evidence="5">
    <location>
        <begin position="6"/>
        <end position="900"/>
    </location>
</feature>
<evidence type="ECO:0000313" key="8">
    <source>
        <dbReference type="EMBL" id="KAK1926792.1"/>
    </source>
</evidence>
<dbReference type="PANTHER" id="PTHR16166">
    <property type="entry name" value="VACUOLAR PROTEIN SORTING-ASSOCIATED PROTEIN VPS13"/>
    <property type="match status" value="1"/>
</dbReference>
<gene>
    <name evidence="8" type="ORF">DB88DRAFT_181638</name>
</gene>
<keyword evidence="3" id="KW-0445">Lipid transport</keyword>
<evidence type="ECO:0000259" key="5">
    <source>
        <dbReference type="Pfam" id="PF12624"/>
    </source>
</evidence>
<evidence type="ECO:0000256" key="3">
    <source>
        <dbReference type="ARBA" id="ARBA00023055"/>
    </source>
</evidence>
<keyword evidence="9" id="KW-1185">Reference proteome</keyword>
<dbReference type="GO" id="GO:0045053">
    <property type="term" value="P:protein retention in Golgi apparatus"/>
    <property type="evidence" value="ECO:0007669"/>
    <property type="project" value="TreeGrafter"/>
</dbReference>
<comment type="caution">
    <text evidence="8">The sequence shown here is derived from an EMBL/GenBank/DDBJ whole genome shotgun (WGS) entry which is preliminary data.</text>
</comment>
<dbReference type="GO" id="GO:0006869">
    <property type="term" value="P:lipid transport"/>
    <property type="evidence" value="ECO:0007669"/>
    <property type="project" value="UniProtKB-KW"/>
</dbReference>
<accession>A0AAD9FV44</accession>
<evidence type="ECO:0000256" key="1">
    <source>
        <dbReference type="ARBA" id="ARBA00006545"/>
    </source>
</evidence>